<reference evidence="1" key="2">
    <citation type="journal article" date="2021" name="PeerJ">
        <title>Extensive microbial diversity within the chicken gut microbiome revealed by metagenomics and culture.</title>
        <authorList>
            <person name="Gilroy R."/>
            <person name="Ravi A."/>
            <person name="Getino M."/>
            <person name="Pursley I."/>
            <person name="Horton D.L."/>
            <person name="Alikhan N.F."/>
            <person name="Baker D."/>
            <person name="Gharbi K."/>
            <person name="Hall N."/>
            <person name="Watson M."/>
            <person name="Adriaenssens E.M."/>
            <person name="Foster-Nyarko E."/>
            <person name="Jarju S."/>
            <person name="Secka A."/>
            <person name="Antonio M."/>
            <person name="Oren A."/>
            <person name="Chaudhuri R.R."/>
            <person name="La Ragione R."/>
            <person name="Hildebrand F."/>
            <person name="Pallen M.J."/>
        </authorList>
    </citation>
    <scope>NUCLEOTIDE SEQUENCE</scope>
    <source>
        <strain evidence="1">ChiGjej1B1-1684</strain>
    </source>
</reference>
<organism evidence="1 2">
    <name type="scientific">Candidatus Limousia pullorum</name>
    <dbReference type="NCBI Taxonomy" id="2840860"/>
    <lineage>
        <taxon>Bacteria</taxon>
        <taxon>Bacillati</taxon>
        <taxon>Bacillota</taxon>
        <taxon>Clostridia</taxon>
        <taxon>Eubacteriales</taxon>
        <taxon>Oscillospiraceae</taxon>
        <taxon>Oscillospiraceae incertae sedis</taxon>
        <taxon>Candidatus Limousia</taxon>
    </lineage>
</organism>
<name>A0A9D1LZC8_9FIRM</name>
<evidence type="ECO:0000313" key="2">
    <source>
        <dbReference type="Proteomes" id="UP000824118"/>
    </source>
</evidence>
<evidence type="ECO:0000313" key="1">
    <source>
        <dbReference type="EMBL" id="HIU50953.1"/>
    </source>
</evidence>
<dbReference type="Proteomes" id="UP000824118">
    <property type="component" value="Unassembled WGS sequence"/>
</dbReference>
<proteinExistence type="predicted"/>
<protein>
    <submittedName>
        <fullName evidence="1">Uncharacterized protein</fullName>
    </submittedName>
</protein>
<accession>A0A9D1LZC8</accession>
<dbReference type="EMBL" id="DVNG01000120">
    <property type="protein sequence ID" value="HIU50953.1"/>
    <property type="molecule type" value="Genomic_DNA"/>
</dbReference>
<reference evidence="1" key="1">
    <citation type="submission" date="2020-10" db="EMBL/GenBank/DDBJ databases">
        <authorList>
            <person name="Gilroy R."/>
        </authorList>
    </citation>
    <scope>NUCLEOTIDE SEQUENCE</scope>
    <source>
        <strain evidence="1">ChiGjej1B1-1684</strain>
    </source>
</reference>
<comment type="caution">
    <text evidence="1">The sequence shown here is derived from an EMBL/GenBank/DDBJ whole genome shotgun (WGS) entry which is preliminary data.</text>
</comment>
<dbReference type="AlphaFoldDB" id="A0A9D1LZC8"/>
<gene>
    <name evidence="1" type="ORF">IAD22_08080</name>
</gene>
<sequence length="66" mass="7538">MSLKDKLFGSRLFAVGKRKYKKADGSTITVTKDIRYTVKDGSSTIHMYSLDDVEHYCARYGYNPIP</sequence>